<keyword evidence="1" id="KW-0812">Transmembrane</keyword>
<sequence length="216" mass="24322">MTANKTRKSLPMFWILLLGSMPILAFMLWLQPERAPLDQKTLPWNAYYDDSGQLHALGLQIGKSTLQDAVDLYGKDVEVKLFSEADESNKSVEAFFPVMYIGSIKAGLALRLNASVEHIEQAYSKGKKTQLTSSGAREVELYSEEVKSFLNSTIHSVTLVPRKNLDQVSISKRFGEPDRKIKQDDGLEHWFFNKLGLEMIIDPEGPEALQYVQSPA</sequence>
<dbReference type="EMBL" id="CP040602">
    <property type="protein sequence ID" value="QCU89287.1"/>
    <property type="molecule type" value="Genomic_DNA"/>
</dbReference>
<evidence type="ECO:0000313" key="3">
    <source>
        <dbReference type="Proteomes" id="UP000304864"/>
    </source>
</evidence>
<organism evidence="2 3">
    <name type="scientific">Thiomicrorhabdus sediminis</name>
    <dbReference type="NCBI Taxonomy" id="2580412"/>
    <lineage>
        <taxon>Bacteria</taxon>
        <taxon>Pseudomonadati</taxon>
        <taxon>Pseudomonadota</taxon>
        <taxon>Gammaproteobacteria</taxon>
        <taxon>Thiotrichales</taxon>
        <taxon>Piscirickettsiaceae</taxon>
        <taxon>Thiomicrorhabdus</taxon>
    </lineage>
</organism>
<accession>A0A4P9K4Z2</accession>
<dbReference type="OrthoDB" id="7057085at2"/>
<gene>
    <name evidence="2" type="ORF">FE785_00900</name>
</gene>
<dbReference type="AlphaFoldDB" id="A0A4P9K4Z2"/>
<evidence type="ECO:0000256" key="1">
    <source>
        <dbReference type="SAM" id="Phobius"/>
    </source>
</evidence>
<keyword evidence="1" id="KW-1133">Transmembrane helix</keyword>
<keyword evidence="3" id="KW-1185">Reference proteome</keyword>
<feature type="transmembrane region" description="Helical" evidence="1">
    <location>
        <begin position="12"/>
        <end position="30"/>
    </location>
</feature>
<name>A0A4P9K4Z2_9GAMM</name>
<reference evidence="2 3" key="1">
    <citation type="submission" date="2019-05" db="EMBL/GenBank/DDBJ databases">
        <title>Thiomicrorhabdus sediminis sp. nov, a novel sulfur-oxidizing bacterium isolated from coastal sediment.</title>
        <authorList>
            <person name="Liu X."/>
        </authorList>
    </citation>
    <scope>NUCLEOTIDE SEQUENCE [LARGE SCALE GENOMIC DNA]</scope>
    <source>
        <strain evidence="2 3">G1</strain>
    </source>
</reference>
<evidence type="ECO:0000313" key="2">
    <source>
        <dbReference type="EMBL" id="QCU89287.1"/>
    </source>
</evidence>
<protein>
    <submittedName>
        <fullName evidence="2">Uncharacterized protein</fullName>
    </submittedName>
</protein>
<proteinExistence type="predicted"/>
<dbReference type="RefSeq" id="WP_138563499.1">
    <property type="nucleotide sequence ID" value="NZ_CP040602.1"/>
</dbReference>
<dbReference type="KEGG" id="thig:FE785_00900"/>
<keyword evidence="1" id="KW-0472">Membrane</keyword>
<dbReference type="Proteomes" id="UP000304864">
    <property type="component" value="Chromosome"/>
</dbReference>